<protein>
    <submittedName>
        <fullName evidence="2">Extracellular solute-binding protein</fullName>
    </submittedName>
</protein>
<dbReference type="PROSITE" id="PS51257">
    <property type="entry name" value="PROKAR_LIPOPROTEIN"/>
    <property type="match status" value="1"/>
</dbReference>
<dbReference type="AlphaFoldDB" id="A0A558GPB7"/>
<sequence length="445" mass="47041">MGKTARHLRPLAALLGAALALSTTACGGATDASSAAEAVDISGSISGQTINYWSMWKDGEPQQKVIATAIADFEKETGAKVSVQWQGRSNTEKLVPALNTNNVPDLVDGTLAKLAPVIGETGQASPLTSVYSYELDGKTVSSVIPEKFTSNGVFKGEDGQPWMVPYSISSDGIWFDAAKHPELKATPPATWDEFIEVLDKLKAGGTAPIAADGDIAGYNSTWFVTSLLRLKGAGSFKALAEDKSGAGWDDPAVLEAAQKVETLVKGGYLNSGYNASKFPAQQQLWANGDAALILNGSWTPTETGSYAAPGFEYSSFQFPAIGDKPASARVDFIGFAVPAKSKNQVPAQRLAAYLLGAKYQDALGTDAKVLPVRQDAPVDPAVASVKAAIDAAPATHLQNDGVTFPGYTEKVFFPRSDELFLGKTTASEFVAKMKEAQIQYWKDNG</sequence>
<dbReference type="Pfam" id="PF13416">
    <property type="entry name" value="SBP_bac_8"/>
    <property type="match status" value="1"/>
</dbReference>
<feature type="chain" id="PRO_5039105081" evidence="1">
    <location>
        <begin position="26"/>
        <end position="445"/>
    </location>
</feature>
<dbReference type="Gene3D" id="3.40.190.10">
    <property type="entry name" value="Periplasmic binding protein-like II"/>
    <property type="match status" value="1"/>
</dbReference>
<name>A0A558GPB7_PAENT</name>
<dbReference type="OrthoDB" id="8663148at2"/>
<reference evidence="2 3" key="1">
    <citation type="submission" date="2019-07" db="EMBL/GenBank/DDBJ databases">
        <title>Diversity of Bacteria from Kongsfjorden, Arctic.</title>
        <authorList>
            <person name="Yu Y."/>
        </authorList>
    </citation>
    <scope>NUCLEOTIDE SEQUENCE [LARGE SCALE GENOMIC DNA]</scope>
    <source>
        <strain evidence="2 3">SM1928</strain>
    </source>
</reference>
<comment type="caution">
    <text evidence="2">The sequence shown here is derived from an EMBL/GenBank/DDBJ whole genome shotgun (WGS) entry which is preliminary data.</text>
</comment>
<evidence type="ECO:0000313" key="3">
    <source>
        <dbReference type="Proteomes" id="UP000316500"/>
    </source>
</evidence>
<dbReference type="PANTHER" id="PTHR43649">
    <property type="entry name" value="ARABINOSE-BINDING PROTEIN-RELATED"/>
    <property type="match status" value="1"/>
</dbReference>
<dbReference type="InterPro" id="IPR050490">
    <property type="entry name" value="Bact_solute-bd_prot1"/>
</dbReference>
<keyword evidence="1" id="KW-0732">Signal</keyword>
<evidence type="ECO:0000313" key="2">
    <source>
        <dbReference type="EMBL" id="TVU58730.1"/>
    </source>
</evidence>
<dbReference type="InterPro" id="IPR006059">
    <property type="entry name" value="SBP"/>
</dbReference>
<dbReference type="RefSeq" id="WP_144652940.1">
    <property type="nucleotide sequence ID" value="NZ_VNFK01000022.1"/>
</dbReference>
<dbReference type="SUPFAM" id="SSF53850">
    <property type="entry name" value="Periplasmic binding protein-like II"/>
    <property type="match status" value="1"/>
</dbReference>
<organism evidence="2 3">
    <name type="scientific">Paenarthrobacter nitroguajacolicus</name>
    <name type="common">Arthrobacter nitroguajacolicus</name>
    <dbReference type="NCBI Taxonomy" id="211146"/>
    <lineage>
        <taxon>Bacteria</taxon>
        <taxon>Bacillati</taxon>
        <taxon>Actinomycetota</taxon>
        <taxon>Actinomycetes</taxon>
        <taxon>Micrococcales</taxon>
        <taxon>Micrococcaceae</taxon>
        <taxon>Paenarthrobacter</taxon>
    </lineage>
</organism>
<feature type="signal peptide" evidence="1">
    <location>
        <begin position="1"/>
        <end position="25"/>
    </location>
</feature>
<evidence type="ECO:0000256" key="1">
    <source>
        <dbReference type="SAM" id="SignalP"/>
    </source>
</evidence>
<dbReference type="Proteomes" id="UP000316500">
    <property type="component" value="Unassembled WGS sequence"/>
</dbReference>
<proteinExistence type="predicted"/>
<dbReference type="EMBL" id="VNFK01000022">
    <property type="protein sequence ID" value="TVU58730.1"/>
    <property type="molecule type" value="Genomic_DNA"/>
</dbReference>
<gene>
    <name evidence="2" type="ORF">FQP90_20655</name>
</gene>
<accession>A0A558GPB7</accession>